<dbReference type="PANTHER" id="PTHR11070">
    <property type="entry name" value="UVRD / RECB / PCRA DNA HELICASE FAMILY MEMBER"/>
    <property type="match status" value="1"/>
</dbReference>
<feature type="domain" description="UvrD-like helicase C-terminal" evidence="2">
    <location>
        <begin position="515"/>
        <end position="561"/>
    </location>
</feature>
<protein>
    <recommendedName>
        <fullName evidence="1">DNA 3'-5' helicase II</fullName>
    </recommendedName>
</protein>
<keyword evidence="4" id="KW-1185">Reference proteome</keyword>
<dbReference type="Pfam" id="PF13538">
    <property type="entry name" value="UvrD_C_2"/>
    <property type="match status" value="1"/>
</dbReference>
<dbReference type="GO" id="GO:0005524">
    <property type="term" value="F:ATP binding"/>
    <property type="evidence" value="ECO:0007669"/>
    <property type="project" value="UniProtKB-KW"/>
</dbReference>
<name>A0ABT3HNS5_9FLAO</name>
<dbReference type="InterPro" id="IPR027785">
    <property type="entry name" value="UvrD-like_helicase_C"/>
</dbReference>
<evidence type="ECO:0000256" key="1">
    <source>
        <dbReference type="ARBA" id="ARBA00034923"/>
    </source>
</evidence>
<dbReference type="SUPFAM" id="SSF52540">
    <property type="entry name" value="P-loop containing nucleoside triphosphate hydrolases"/>
    <property type="match status" value="1"/>
</dbReference>
<sequence length="663" mass="77850">MNNRLFIHTNNTEKSEDIINMFESYLSEDKKSQVYMITSPLGEKYNYDFEDNAIVVLIPKHKIVFLNLTDNNTEFDYYCDDFVEDLNSISDKYNYKEYIGRPRDWKEKNTIRVNINEFNTIDDFFNLCRIEDKKQQRVSDFLISLLIGSINDISKIGADVPQSLLEKVKKNIILFDGDQTRFIYQDFSNKIVTIQGLSGTGKTELLLHKLKDLYSNDEDSKIFFTCHNIALANTLRERIPAFFNFMKVEKQIEWNKRLWVNRAWGSKGDINSGLYSYICNFYNIPFLRYSPVTNYTRIFSEALKHLEVIADDNFEYAFDYLLIDERQDFPDVFFKVCEKITKKKVFVAGDIFQDIFESLSGKVLDVDVVLNKCYRTDPRTLMFAHSVGLGLFESKKLNWFDDEEWKAFGYILERTNERELHLTREPLRRFEDVDLGEFTSVDIIRSTHVDTVIDIIKELIKKDENIGPNDISIILLDDDNSIYAYIDTLASKINSEFGWFINRGHENKIKIDNALYISNPNNVKGLEFPFVICITAAIKKTYKYRNILYTMLTRSFIKSYLLLNDKQDITVLEQGLKIINEQKYIKTIEPTETEKNEIKSKLIGFLKKPQISYSEFLNGIFEKLNIFEDEKKDKIKDALANASIEKFDEETTTQFINTIKDFY</sequence>
<keyword evidence="3" id="KW-0547">Nucleotide-binding</keyword>
<dbReference type="InterPro" id="IPR000212">
    <property type="entry name" value="DNA_helicase_UvrD/REP"/>
</dbReference>
<dbReference type="EMBL" id="JAPDHV010000003">
    <property type="protein sequence ID" value="MCW3161350.1"/>
    <property type="molecule type" value="Genomic_DNA"/>
</dbReference>
<reference evidence="3" key="1">
    <citation type="submission" date="2022-10" db="EMBL/GenBank/DDBJ databases">
        <title>Chryseobacterium babae sp. nov. isolated from the gut of the beetle Oryctes rhinoceros, and Chryseobacterium kimseyorum sp. nov., isolated from a stick insect rearing cage.</title>
        <authorList>
            <person name="Shelomi M."/>
            <person name="Han C.-J."/>
            <person name="Chen W.-M."/>
            <person name="Chen H.-K."/>
            <person name="Liaw S.-J."/>
            <person name="Muhle E."/>
            <person name="Clermont D."/>
        </authorList>
    </citation>
    <scope>NUCLEOTIDE SEQUENCE</scope>
    <source>
        <strain evidence="3">WLa1L2M3</strain>
    </source>
</reference>
<dbReference type="Gene3D" id="3.40.50.300">
    <property type="entry name" value="P-loop containing nucleotide triphosphate hydrolases"/>
    <property type="match status" value="2"/>
</dbReference>
<dbReference type="Proteomes" id="UP001163719">
    <property type="component" value="Unassembled WGS sequence"/>
</dbReference>
<dbReference type="RefSeq" id="WP_264743294.1">
    <property type="nucleotide sequence ID" value="NZ_JAPDHV010000003.1"/>
</dbReference>
<dbReference type="InterPro" id="IPR027417">
    <property type="entry name" value="P-loop_NTPase"/>
</dbReference>
<proteinExistence type="predicted"/>
<gene>
    <name evidence="3" type="ORF">OH806_08735</name>
</gene>
<evidence type="ECO:0000259" key="2">
    <source>
        <dbReference type="Pfam" id="PF13538"/>
    </source>
</evidence>
<accession>A0ABT3HNS5</accession>
<keyword evidence="3" id="KW-0067">ATP-binding</keyword>
<evidence type="ECO:0000313" key="4">
    <source>
        <dbReference type="Proteomes" id="UP001163719"/>
    </source>
</evidence>
<evidence type="ECO:0000313" key="3">
    <source>
        <dbReference type="EMBL" id="MCW3161350.1"/>
    </source>
</evidence>
<organism evidence="3 4">
    <name type="scientific">Chryseobacterium oryctis</name>
    <dbReference type="NCBI Taxonomy" id="2952618"/>
    <lineage>
        <taxon>Bacteria</taxon>
        <taxon>Pseudomonadati</taxon>
        <taxon>Bacteroidota</taxon>
        <taxon>Flavobacteriia</taxon>
        <taxon>Flavobacteriales</taxon>
        <taxon>Weeksellaceae</taxon>
        <taxon>Chryseobacterium group</taxon>
        <taxon>Chryseobacterium</taxon>
    </lineage>
</organism>
<comment type="caution">
    <text evidence="3">The sequence shown here is derived from an EMBL/GenBank/DDBJ whole genome shotgun (WGS) entry which is preliminary data.</text>
</comment>
<dbReference type="PANTHER" id="PTHR11070:SF2">
    <property type="entry name" value="ATP-DEPENDENT DNA HELICASE SRS2"/>
    <property type="match status" value="1"/>
</dbReference>